<evidence type="ECO:0000259" key="1">
    <source>
        <dbReference type="SMART" id="SM01321"/>
    </source>
</evidence>
<dbReference type="InterPro" id="IPR052715">
    <property type="entry name" value="RAYT_transposase"/>
</dbReference>
<gene>
    <name evidence="2" type="ORF">Pla110_45210</name>
</gene>
<name>A0A518CU49_9PLAN</name>
<dbReference type="GO" id="GO:0004803">
    <property type="term" value="F:transposase activity"/>
    <property type="evidence" value="ECO:0007669"/>
    <property type="project" value="InterPro"/>
</dbReference>
<dbReference type="InterPro" id="IPR002686">
    <property type="entry name" value="Transposase_17"/>
</dbReference>
<dbReference type="EMBL" id="CP036281">
    <property type="protein sequence ID" value="QDU82759.1"/>
    <property type="molecule type" value="Genomic_DNA"/>
</dbReference>
<dbReference type="PANTHER" id="PTHR36966:SF1">
    <property type="entry name" value="REP-ASSOCIATED TYROSINE TRANSPOSASE"/>
    <property type="match status" value="1"/>
</dbReference>
<proteinExistence type="predicted"/>
<keyword evidence="3" id="KW-1185">Reference proteome</keyword>
<dbReference type="Pfam" id="PF01797">
    <property type="entry name" value="Y1_Tnp"/>
    <property type="match status" value="1"/>
</dbReference>
<dbReference type="RefSeq" id="WP_144999220.1">
    <property type="nucleotide sequence ID" value="NZ_CP036281.1"/>
</dbReference>
<dbReference type="GO" id="GO:0043565">
    <property type="term" value="F:sequence-specific DNA binding"/>
    <property type="evidence" value="ECO:0007669"/>
    <property type="project" value="TreeGrafter"/>
</dbReference>
<dbReference type="GO" id="GO:0006313">
    <property type="term" value="P:DNA transposition"/>
    <property type="evidence" value="ECO:0007669"/>
    <property type="project" value="InterPro"/>
</dbReference>
<reference evidence="2 3" key="1">
    <citation type="submission" date="2019-02" db="EMBL/GenBank/DDBJ databases">
        <title>Deep-cultivation of Planctomycetes and their phenomic and genomic characterization uncovers novel biology.</title>
        <authorList>
            <person name="Wiegand S."/>
            <person name="Jogler M."/>
            <person name="Boedeker C."/>
            <person name="Pinto D."/>
            <person name="Vollmers J."/>
            <person name="Rivas-Marin E."/>
            <person name="Kohn T."/>
            <person name="Peeters S.H."/>
            <person name="Heuer A."/>
            <person name="Rast P."/>
            <person name="Oberbeckmann S."/>
            <person name="Bunk B."/>
            <person name="Jeske O."/>
            <person name="Meyerdierks A."/>
            <person name="Storesund J.E."/>
            <person name="Kallscheuer N."/>
            <person name="Luecker S."/>
            <person name="Lage O.M."/>
            <person name="Pohl T."/>
            <person name="Merkel B.J."/>
            <person name="Hornburger P."/>
            <person name="Mueller R.-W."/>
            <person name="Bruemmer F."/>
            <person name="Labrenz M."/>
            <person name="Spormann A.M."/>
            <person name="Op den Camp H."/>
            <person name="Overmann J."/>
            <person name="Amann R."/>
            <person name="Jetten M.S.M."/>
            <person name="Mascher T."/>
            <person name="Medema M.H."/>
            <person name="Devos D.P."/>
            <person name="Kaster A.-K."/>
            <person name="Ovreas L."/>
            <person name="Rohde M."/>
            <person name="Galperin M.Y."/>
            <person name="Jogler C."/>
        </authorList>
    </citation>
    <scope>NUCLEOTIDE SEQUENCE [LARGE SCALE GENOMIC DNA]</scope>
    <source>
        <strain evidence="2 3">Pla110</strain>
    </source>
</reference>
<evidence type="ECO:0000313" key="2">
    <source>
        <dbReference type="EMBL" id="QDU82759.1"/>
    </source>
</evidence>
<protein>
    <submittedName>
        <fullName evidence="2">Transposase IS200 like protein</fullName>
    </submittedName>
</protein>
<dbReference type="SUPFAM" id="SSF143422">
    <property type="entry name" value="Transposase IS200-like"/>
    <property type="match status" value="1"/>
</dbReference>
<evidence type="ECO:0000313" key="3">
    <source>
        <dbReference type="Proteomes" id="UP000317178"/>
    </source>
</evidence>
<accession>A0A518CU49</accession>
<dbReference type="PANTHER" id="PTHR36966">
    <property type="entry name" value="REP-ASSOCIATED TYROSINE TRANSPOSASE"/>
    <property type="match status" value="1"/>
</dbReference>
<dbReference type="InterPro" id="IPR036515">
    <property type="entry name" value="Transposase_17_sf"/>
</dbReference>
<dbReference type="KEGG" id="plon:Pla110_45210"/>
<organism evidence="2 3">
    <name type="scientific">Polystyrenella longa</name>
    <dbReference type="NCBI Taxonomy" id="2528007"/>
    <lineage>
        <taxon>Bacteria</taxon>
        <taxon>Pseudomonadati</taxon>
        <taxon>Planctomycetota</taxon>
        <taxon>Planctomycetia</taxon>
        <taxon>Planctomycetales</taxon>
        <taxon>Planctomycetaceae</taxon>
        <taxon>Polystyrenella</taxon>
    </lineage>
</organism>
<dbReference type="Proteomes" id="UP000317178">
    <property type="component" value="Chromosome"/>
</dbReference>
<dbReference type="AlphaFoldDB" id="A0A518CU49"/>
<dbReference type="SMART" id="SM01321">
    <property type="entry name" value="Y1_Tnp"/>
    <property type="match status" value="1"/>
</dbReference>
<sequence>MVHNHRKTVRHFEDSPDIHELTFSCHQRKPLLVNETWKKLLAEHITRAMARHRYGLIAFVLMPEHVHLLVTPQPGSGSISTLLSGIKRPFSYRIKQELIKTDSPLLNELMMPKRDGEFRFRFWLDGPGYDRNITNQKTLELAINYIHENPVKRGLVERAVDWKWSSGRSYVLPETPPDSELPRIDKLDSFRLEK</sequence>
<dbReference type="NCBIfam" id="NF047646">
    <property type="entry name" value="REP_Tyr_transpos"/>
    <property type="match status" value="1"/>
</dbReference>
<dbReference type="OrthoDB" id="9794403at2"/>
<feature type="domain" description="Transposase IS200-like" evidence="1">
    <location>
        <begin position="15"/>
        <end position="149"/>
    </location>
</feature>
<dbReference type="Gene3D" id="3.30.70.1290">
    <property type="entry name" value="Transposase IS200-like"/>
    <property type="match status" value="1"/>
</dbReference>